<dbReference type="GO" id="GO:0005996">
    <property type="term" value="P:monosaccharide metabolic process"/>
    <property type="evidence" value="ECO:0007669"/>
    <property type="project" value="InterPro"/>
</dbReference>
<evidence type="ECO:0000313" key="4">
    <source>
        <dbReference type="Proteomes" id="UP000712157"/>
    </source>
</evidence>
<name>A0A949NBD8_9FIRM</name>
<keyword evidence="1 3" id="KW-0413">Isomerase</keyword>
<evidence type="ECO:0000256" key="2">
    <source>
        <dbReference type="ARBA" id="ARBA00023277"/>
    </source>
</evidence>
<dbReference type="AlphaFoldDB" id="A0A949NBD8"/>
<evidence type="ECO:0000256" key="1">
    <source>
        <dbReference type="ARBA" id="ARBA00023235"/>
    </source>
</evidence>
<dbReference type="RefSeq" id="WP_238722003.1">
    <property type="nucleotide sequence ID" value="NZ_JAHQCW010000021.1"/>
</dbReference>
<organism evidence="3 4">
    <name type="scientific">Diplocloster agilis</name>
    <dbReference type="NCBI Taxonomy" id="2850323"/>
    <lineage>
        <taxon>Bacteria</taxon>
        <taxon>Bacillati</taxon>
        <taxon>Bacillota</taxon>
        <taxon>Clostridia</taxon>
        <taxon>Lachnospirales</taxon>
        <taxon>Lachnospiraceae</taxon>
        <taxon>Diplocloster</taxon>
    </lineage>
</organism>
<keyword evidence="4" id="KW-1185">Reference proteome</keyword>
<protein>
    <submittedName>
        <fullName evidence="3">Fucose isomerase</fullName>
    </submittedName>
</protein>
<sequence>MLDCFTKQKKLRIGFAPVRRAAWSHKPFNLDEAIRYKKLIFEFMTRYDVEWITLDELTDDGLLFSVEDADLAAKVFIREEVDAVFIPHCNFGSEEAAARLCKKVGRPVLLWGPKDYINPDDFYRYRDSQCGLFATSKNLKMYGVEFSYIENCDIEDTEFDKGFRKFLGVVSVVKAFSSLRIGQIGTRPAPFASVKSNEMELLEKFGIEVLPITLTELKQKFDRCLKEREKDVLDYAEGIKTGFQNQCADEGQILKIAALKLTVEQWALEENLSAAVAMCWGPMIETIGVAPCFVLSEVCDDGFPFICESDIHGAISAVMAMAAARYSTQIFLADLTMRHPENSNAELLWHCGVFAKSLAKDPNGLVLNNHYNRLCPAVGEWELKGGNLSIVRFDGSNGEYSLFLGSAKGTQGPRTVGSYLWIEVDDWGKWERKLIYGPYIHHCVGIHAEVVEILKEACRYIPGLKADPV</sequence>
<evidence type="ECO:0000313" key="3">
    <source>
        <dbReference type="EMBL" id="MBU9737477.1"/>
    </source>
</evidence>
<dbReference type="InterPro" id="IPR009015">
    <property type="entry name" value="Fucose_isomerase_N/cen_sf"/>
</dbReference>
<reference evidence="3" key="1">
    <citation type="submission" date="2021-06" db="EMBL/GenBank/DDBJ databases">
        <title>Description of novel taxa of the family Lachnospiraceae.</title>
        <authorList>
            <person name="Chaplin A.V."/>
            <person name="Sokolova S.R."/>
            <person name="Pikina A.P."/>
            <person name="Korzhanova M."/>
            <person name="Belova V."/>
            <person name="Korostin D."/>
            <person name="Efimov B.A."/>
        </authorList>
    </citation>
    <scope>NUCLEOTIDE SEQUENCE</scope>
    <source>
        <strain evidence="3">ASD5720</strain>
    </source>
</reference>
<dbReference type="GO" id="GO:0005737">
    <property type="term" value="C:cytoplasm"/>
    <property type="evidence" value="ECO:0007669"/>
    <property type="project" value="InterPro"/>
</dbReference>
<dbReference type="GO" id="GO:0016861">
    <property type="term" value="F:intramolecular oxidoreductase activity, interconverting aldoses and ketoses"/>
    <property type="evidence" value="ECO:0007669"/>
    <property type="project" value="InterPro"/>
</dbReference>
<proteinExistence type="predicted"/>
<accession>A0A949NBD8</accession>
<gene>
    <name evidence="3" type="ORF">KTH89_13085</name>
</gene>
<dbReference type="EMBL" id="JAHQCW010000021">
    <property type="protein sequence ID" value="MBU9737477.1"/>
    <property type="molecule type" value="Genomic_DNA"/>
</dbReference>
<keyword evidence="2" id="KW-0119">Carbohydrate metabolism</keyword>
<dbReference type="Proteomes" id="UP000712157">
    <property type="component" value="Unassembled WGS sequence"/>
</dbReference>
<dbReference type="PANTHER" id="PTHR36120:SF1">
    <property type="entry name" value="L-FUCOSE ISOMERASE C-TERMINAL DOMAIN-CONTAINING PROTEIN"/>
    <property type="match status" value="1"/>
</dbReference>
<dbReference type="PANTHER" id="PTHR36120">
    <property type="entry name" value="FUCOSE ISOMERASE"/>
    <property type="match status" value="1"/>
</dbReference>
<dbReference type="SUPFAM" id="SSF53743">
    <property type="entry name" value="FucI/AraA N-terminal and middle domains"/>
    <property type="match status" value="1"/>
</dbReference>
<comment type="caution">
    <text evidence="3">The sequence shown here is derived from an EMBL/GenBank/DDBJ whole genome shotgun (WGS) entry which is preliminary data.</text>
</comment>